<sequence length="436" mass="48138">MQSRKLGDVVDLSGSMFEQDRVEDPKPNGPSAKSTVSSPIQTQKGESGVAPQMQDILLSVTPEKLKPYRARCSTDSSFSLPVQPAVSSVAAVVLQPGTTLEENDDGLVSRHTLQQCERLSNSEMLKTLPLIMGHLNKDQMTDLIALLNCFLTVFQDVPSRTSVLEHDVDVGDTAPIRQHPYRVNARKREILKGEVEYLLKNDMAKPSKCSWSSPCILVPKPDGTSRLCTDYRRVNSVTVPDSFPLPQMEDCVDRIGSAKYVSKLDLLKGYWQVPLTPRASDISAFVTPDNFVQYTVMPFGMCNAPATFQRLVHIVFADVPNCTAYLDDVVVHSPTWSDHLSTLEMVLQRLEKASLTLNLAKCEFGKATVTYLGKQVGGGQVRPIGSKVEAIASFPAPTTRRQLRRFLGMVGYYRTFCRNFSAVVAPLTSLLSPKVP</sequence>
<dbReference type="EC" id="3.1.26.4" evidence="2"/>
<dbReference type="PANTHER" id="PTHR33064">
    <property type="entry name" value="POL PROTEIN"/>
    <property type="match status" value="1"/>
</dbReference>
<name>A0AAY5KLN0_ESOLU</name>
<evidence type="ECO:0000256" key="3">
    <source>
        <dbReference type="SAM" id="MobiDB-lite"/>
    </source>
</evidence>
<feature type="region of interest" description="Disordered" evidence="3">
    <location>
        <begin position="1"/>
        <end position="52"/>
    </location>
</feature>
<reference evidence="5" key="3">
    <citation type="submission" date="2025-09" db="UniProtKB">
        <authorList>
            <consortium name="Ensembl"/>
        </authorList>
    </citation>
    <scope>IDENTIFICATION</scope>
</reference>
<dbReference type="PROSITE" id="PS50878">
    <property type="entry name" value="RT_POL"/>
    <property type="match status" value="1"/>
</dbReference>
<protein>
    <recommendedName>
        <fullName evidence="2">ribonuclease H</fullName>
        <ecNumber evidence="2">3.1.26.4</ecNumber>
    </recommendedName>
</protein>
<dbReference type="Ensembl" id="ENSELUT00000104399.1">
    <property type="protein sequence ID" value="ENSELUP00000089631.1"/>
    <property type="gene ID" value="ENSELUG00000044001.1"/>
</dbReference>
<reference evidence="5 6" key="1">
    <citation type="submission" date="2020-02" db="EMBL/GenBank/DDBJ databases">
        <title>Esox lucius (northern pike) genome, fEsoLuc1, primary haplotype.</title>
        <authorList>
            <person name="Myers G."/>
            <person name="Karagic N."/>
            <person name="Meyer A."/>
            <person name="Pippel M."/>
            <person name="Reichard M."/>
            <person name="Winkler S."/>
            <person name="Tracey A."/>
            <person name="Sims Y."/>
            <person name="Howe K."/>
            <person name="Rhie A."/>
            <person name="Formenti G."/>
            <person name="Durbin R."/>
            <person name="Fedrigo O."/>
            <person name="Jarvis E.D."/>
        </authorList>
    </citation>
    <scope>NUCLEOTIDE SEQUENCE [LARGE SCALE GENOMIC DNA]</scope>
</reference>
<reference evidence="5" key="2">
    <citation type="submission" date="2025-08" db="UniProtKB">
        <authorList>
            <consortium name="Ensembl"/>
        </authorList>
    </citation>
    <scope>IDENTIFICATION</scope>
</reference>
<dbReference type="InterPro" id="IPR051320">
    <property type="entry name" value="Viral_Replic_Matur_Polypro"/>
</dbReference>
<dbReference type="PANTHER" id="PTHR33064:SF29">
    <property type="entry name" value="PEPTIDASE A2 DOMAIN-CONTAINING PROTEIN-RELATED"/>
    <property type="match status" value="1"/>
</dbReference>
<dbReference type="SUPFAM" id="SSF56672">
    <property type="entry name" value="DNA/RNA polymerases"/>
    <property type="match status" value="1"/>
</dbReference>
<evidence type="ECO:0000259" key="4">
    <source>
        <dbReference type="PROSITE" id="PS50878"/>
    </source>
</evidence>
<comment type="similarity">
    <text evidence="1">Belongs to the beta type-B retroviral polymerase family. HERV class-II K(HML-2) pol subfamily.</text>
</comment>
<dbReference type="AlphaFoldDB" id="A0AAY5KLN0"/>
<evidence type="ECO:0000256" key="2">
    <source>
        <dbReference type="ARBA" id="ARBA00012180"/>
    </source>
</evidence>
<dbReference type="InterPro" id="IPR000477">
    <property type="entry name" value="RT_dom"/>
</dbReference>
<keyword evidence="6" id="KW-1185">Reference proteome</keyword>
<dbReference type="Gene3D" id="3.10.10.10">
    <property type="entry name" value="HIV Type 1 Reverse Transcriptase, subunit A, domain 1"/>
    <property type="match status" value="1"/>
</dbReference>
<evidence type="ECO:0000256" key="1">
    <source>
        <dbReference type="ARBA" id="ARBA00010879"/>
    </source>
</evidence>
<accession>A0AAY5KLN0</accession>
<dbReference type="GO" id="GO:0004523">
    <property type="term" value="F:RNA-DNA hybrid ribonuclease activity"/>
    <property type="evidence" value="ECO:0007669"/>
    <property type="project" value="UniProtKB-EC"/>
</dbReference>
<dbReference type="InterPro" id="IPR043502">
    <property type="entry name" value="DNA/RNA_pol_sf"/>
</dbReference>
<dbReference type="Pfam" id="PF00078">
    <property type="entry name" value="RVT_1"/>
    <property type="match status" value="1"/>
</dbReference>
<evidence type="ECO:0000313" key="5">
    <source>
        <dbReference type="Ensembl" id="ENSELUP00000089631.1"/>
    </source>
</evidence>
<dbReference type="InterPro" id="IPR043128">
    <property type="entry name" value="Rev_trsase/Diguanyl_cyclase"/>
</dbReference>
<feature type="domain" description="Reverse transcriptase" evidence="4">
    <location>
        <begin position="199"/>
        <end position="376"/>
    </location>
</feature>
<organism evidence="5 6">
    <name type="scientific">Esox lucius</name>
    <name type="common">Northern pike</name>
    <dbReference type="NCBI Taxonomy" id="8010"/>
    <lineage>
        <taxon>Eukaryota</taxon>
        <taxon>Metazoa</taxon>
        <taxon>Chordata</taxon>
        <taxon>Craniata</taxon>
        <taxon>Vertebrata</taxon>
        <taxon>Euteleostomi</taxon>
        <taxon>Actinopterygii</taxon>
        <taxon>Neopterygii</taxon>
        <taxon>Teleostei</taxon>
        <taxon>Protacanthopterygii</taxon>
        <taxon>Esociformes</taxon>
        <taxon>Esocidae</taxon>
        <taxon>Esox</taxon>
    </lineage>
</organism>
<dbReference type="Proteomes" id="UP000265140">
    <property type="component" value="Chromosome 11"/>
</dbReference>
<proteinExistence type="inferred from homology"/>
<dbReference type="Gene3D" id="3.30.70.270">
    <property type="match status" value="2"/>
</dbReference>
<dbReference type="GeneTree" id="ENSGT00940000165177"/>
<dbReference type="CDD" id="cd01647">
    <property type="entry name" value="RT_LTR"/>
    <property type="match status" value="1"/>
</dbReference>
<evidence type="ECO:0000313" key="6">
    <source>
        <dbReference type="Proteomes" id="UP000265140"/>
    </source>
</evidence>
<feature type="compositionally biased region" description="Polar residues" evidence="3">
    <location>
        <begin position="31"/>
        <end position="45"/>
    </location>
</feature>